<feature type="signal peptide" evidence="7">
    <location>
        <begin position="1"/>
        <end position="28"/>
    </location>
</feature>
<evidence type="ECO:0000256" key="7">
    <source>
        <dbReference type="SAM" id="SignalP"/>
    </source>
</evidence>
<dbReference type="EMBL" id="CP012808">
    <property type="protein sequence ID" value="ALH94740.1"/>
    <property type="molecule type" value="Genomic_DNA"/>
</dbReference>
<feature type="active site" description="Proton acceptor" evidence="6">
    <location>
        <position position="185"/>
    </location>
</feature>
<dbReference type="SUPFAM" id="SSF55031">
    <property type="entry name" value="Bacterial exopeptidase dimerisation domain"/>
    <property type="match status" value="1"/>
</dbReference>
<sequence length="428" mass="46271">MVIFNQLTSKKHAFLGLVLASLASTSFAITPKQVKTVVEAQQESYLSTLKDLVHIESGSKDIEGLDQIAKLIAERLKATGADVNIIQNKDIYPMNDAPEQVGPAIKATIKGKGKGNIMLLAHMDTVYPRGLLKDQPFRVDGNRAYGLGITDDKQGIALIIHTLETLKTLNYQDFGTITVLINSDEEISSPGSRKLITETAKGQDVVLSFETDGEAKDGSLRLATSGIGAAYLTVQGKSSHAGMNPEGGVNALTELSHQILQMKDLSKPETGLKMNWTIANAGKTRNVIPDSAVAQADVRALKQADFNYIDKTLHEKIKNKLLEDSQIDVKFEVRRPPLEVSEKAIKLASTAQNIYKNELNLPLTILTTPMGGGTDAAFAGLESQAAIIEGMGLTGTGAHSVNAEYVFIDSIVPRLYLTTRLIMETAKK</sequence>
<gene>
    <name evidence="9" type="ORF">AOY20_03865</name>
</gene>
<evidence type="ECO:0000259" key="8">
    <source>
        <dbReference type="Pfam" id="PF07687"/>
    </source>
</evidence>
<dbReference type="InterPro" id="IPR036264">
    <property type="entry name" value="Bact_exopeptidase_dim_dom"/>
</dbReference>
<dbReference type="GO" id="GO:0046872">
    <property type="term" value="F:metal ion binding"/>
    <property type="evidence" value="ECO:0007669"/>
    <property type="project" value="UniProtKB-KW"/>
</dbReference>
<dbReference type="PANTHER" id="PTHR43808">
    <property type="entry name" value="ACETYLORNITHINE DEACETYLASE"/>
    <property type="match status" value="1"/>
</dbReference>
<dbReference type="RefSeq" id="WP_054580640.1">
    <property type="nucleotide sequence ID" value="NZ_CP012808.1"/>
</dbReference>
<dbReference type="InterPro" id="IPR017150">
    <property type="entry name" value="Pept_M20_glutamate_carboxypep"/>
</dbReference>
<dbReference type="EC" id="3.4.17.11" evidence="9"/>
<dbReference type="GO" id="GO:0004180">
    <property type="term" value="F:carboxypeptidase activity"/>
    <property type="evidence" value="ECO:0007669"/>
    <property type="project" value="UniProtKB-KW"/>
</dbReference>
<evidence type="ECO:0000256" key="4">
    <source>
        <dbReference type="ARBA" id="ARBA00022833"/>
    </source>
</evidence>
<feature type="chain" id="PRO_5006039650" evidence="7">
    <location>
        <begin position="29"/>
        <end position="428"/>
    </location>
</feature>
<protein>
    <submittedName>
        <fullName evidence="9">Glutamate carboxypeptidase</fullName>
        <ecNumber evidence="9">3.4.17.11</ecNumber>
    </submittedName>
</protein>
<dbReference type="NCBIfam" id="NF004788">
    <property type="entry name" value="PRK06133.1"/>
    <property type="match status" value="1"/>
</dbReference>
<evidence type="ECO:0000256" key="2">
    <source>
        <dbReference type="ARBA" id="ARBA00022723"/>
    </source>
</evidence>
<evidence type="ECO:0000256" key="6">
    <source>
        <dbReference type="PIRSR" id="PIRSR037238-1"/>
    </source>
</evidence>
<dbReference type="STRING" id="1324350.AOY20_03865"/>
<dbReference type="InterPro" id="IPR002933">
    <property type="entry name" value="Peptidase_M20"/>
</dbReference>
<name>A0A0N9VXB8_9GAMM</name>
<keyword evidence="9" id="KW-0121">Carboxypeptidase</keyword>
<dbReference type="InterPro" id="IPR050072">
    <property type="entry name" value="Peptidase_M20A"/>
</dbReference>
<dbReference type="Gene3D" id="3.40.630.10">
    <property type="entry name" value="Zn peptidases"/>
    <property type="match status" value="1"/>
</dbReference>
<keyword evidence="5" id="KW-0170">Cobalt</keyword>
<dbReference type="PROSITE" id="PS00758">
    <property type="entry name" value="ARGE_DAPE_CPG2_1"/>
    <property type="match status" value="1"/>
</dbReference>
<evidence type="ECO:0000256" key="3">
    <source>
        <dbReference type="ARBA" id="ARBA00022801"/>
    </source>
</evidence>
<dbReference type="InterPro" id="IPR001261">
    <property type="entry name" value="ArgE/DapE_CS"/>
</dbReference>
<evidence type="ECO:0000256" key="5">
    <source>
        <dbReference type="ARBA" id="ARBA00023285"/>
    </source>
</evidence>
<accession>A0A0N9VXB8</accession>
<proteinExistence type="predicted"/>
<dbReference type="KEGG" id="aei:AOY20_03865"/>
<keyword evidence="4" id="KW-0862">Zinc</keyword>
<organism evidence="9 10">
    <name type="scientific">Acinetobacter equi</name>
    <dbReference type="NCBI Taxonomy" id="1324350"/>
    <lineage>
        <taxon>Bacteria</taxon>
        <taxon>Pseudomonadati</taxon>
        <taxon>Pseudomonadota</taxon>
        <taxon>Gammaproteobacteria</taxon>
        <taxon>Moraxellales</taxon>
        <taxon>Moraxellaceae</taxon>
        <taxon>Acinetobacter</taxon>
    </lineage>
</organism>
<feature type="active site" evidence="6">
    <location>
        <position position="124"/>
    </location>
</feature>
<evidence type="ECO:0000256" key="1">
    <source>
        <dbReference type="ARBA" id="ARBA00001947"/>
    </source>
</evidence>
<dbReference type="PANTHER" id="PTHR43808:SF10">
    <property type="entry name" value="BLL3749 PROTEIN"/>
    <property type="match status" value="1"/>
</dbReference>
<reference evidence="9 10" key="1">
    <citation type="journal article" date="2015" name="Int. J. Syst. Evol. Microbiol.">
        <title>Acinetobacter equi sp. nov. isolated from horse faeces.</title>
        <authorList>
            <person name="Poppel M.T."/>
            <person name="Skiebe E."/>
            <person name="Laue M."/>
            <person name="Bergmann H."/>
            <person name="Ebersberger I."/>
            <person name="Garn T."/>
            <person name="Fruth A."/>
            <person name="Baumgardt S."/>
            <person name="Busse H.J."/>
            <person name="Wilharm G."/>
        </authorList>
    </citation>
    <scope>NUCLEOTIDE SEQUENCE [LARGE SCALE GENOMIC DNA]</scope>
    <source>
        <strain evidence="9 10">114</strain>
    </source>
</reference>
<dbReference type="CDD" id="cd03885">
    <property type="entry name" value="M20_CPDG2"/>
    <property type="match status" value="1"/>
</dbReference>
<dbReference type="Pfam" id="PF01546">
    <property type="entry name" value="Peptidase_M20"/>
    <property type="match status" value="1"/>
</dbReference>
<evidence type="ECO:0000313" key="9">
    <source>
        <dbReference type="EMBL" id="ALH94740.1"/>
    </source>
</evidence>
<keyword evidence="2" id="KW-0479">Metal-binding</keyword>
<feature type="domain" description="Peptidase M20 dimerisation" evidence="8">
    <location>
        <begin position="223"/>
        <end position="324"/>
    </location>
</feature>
<dbReference type="PIRSF" id="PIRSF037238">
    <property type="entry name" value="Carboxypeptidase_G2"/>
    <property type="match status" value="1"/>
</dbReference>
<dbReference type="InterPro" id="IPR011650">
    <property type="entry name" value="Peptidase_M20_dimer"/>
</dbReference>
<keyword evidence="3 9" id="KW-0378">Hydrolase</keyword>
<dbReference type="SUPFAM" id="SSF53187">
    <property type="entry name" value="Zn-dependent exopeptidases"/>
    <property type="match status" value="1"/>
</dbReference>
<dbReference type="AlphaFoldDB" id="A0A0N9VXB8"/>
<comment type="cofactor">
    <cofactor evidence="1">
        <name>Zn(2+)</name>
        <dbReference type="ChEBI" id="CHEBI:29105"/>
    </cofactor>
</comment>
<keyword evidence="10" id="KW-1185">Reference proteome</keyword>
<keyword evidence="9" id="KW-0645">Protease</keyword>
<keyword evidence="7" id="KW-0732">Signal</keyword>
<evidence type="ECO:0000313" key="10">
    <source>
        <dbReference type="Proteomes" id="UP000064939"/>
    </source>
</evidence>
<dbReference type="Proteomes" id="UP000064939">
    <property type="component" value="Chromosome"/>
</dbReference>
<dbReference type="Pfam" id="PF07687">
    <property type="entry name" value="M20_dimer"/>
    <property type="match status" value="1"/>
</dbReference>
<dbReference type="Gene3D" id="3.30.70.360">
    <property type="match status" value="1"/>
</dbReference>
<dbReference type="OrthoDB" id="9776600at2"/>